<reference evidence="1 2" key="1">
    <citation type="submission" date="2019-11" db="EMBL/GenBank/DDBJ databases">
        <title>Comparative genomics of hydrocarbon-degrading Desulfosarcina strains.</title>
        <authorList>
            <person name="Watanabe M."/>
            <person name="Kojima H."/>
            <person name="Fukui M."/>
        </authorList>
    </citation>
    <scope>NUCLEOTIDE SEQUENCE [LARGE SCALE GENOMIC DNA]</scope>
    <source>
        <strain evidence="1 2">PL12</strain>
    </source>
</reference>
<dbReference type="Pfam" id="PF12228">
    <property type="entry name" value="DUF3604"/>
    <property type="match status" value="1"/>
</dbReference>
<dbReference type="EMBL" id="AP021874">
    <property type="protein sequence ID" value="BBO72525.1"/>
    <property type="molecule type" value="Genomic_DNA"/>
</dbReference>
<sequence length="768" mass="84766">MNADRIDDKHMGEIWPAAHPAADADRYGAVDLTPRGAFEVRSLQTFRLVYTAGPYGIDDTGALRVLFRFPTDWGCLQTSDPAGENYVSAAAGNGVALGIAYAEDALPRPRYHGLTVTLLNGYLREGDTLTITLGDRSGGSPGLRLQSFCESHFEFKVAVDIYATGHFTPVRNSPVIRIKAAAPVRWKAVAPTRRRPGERFYLGIKAEDAWGNPAAPAPAALRLAANVAVDGLPEEIEFPRGDRALKVEGLKVHREGIVRIRLLDRNGHVLAHANPVVIRNGPRAGYWGDLHGQSGESVGVGSIVEYFQFARDLAFLDACAHQANDFQVNKDFWGHINRTTAAFNSEGQFVTFPGYEWSGNTGVGGDHNVYYRREGRPIYRSSHALLPDRSDIDTDAPALGDLFKVLAGEDCIVYAHCGGRYANVAVAHDPGLEAAMEIHSAWGTFEWLLADCFERGFRCGVVCNSDDHKGRPGASHPGAAGFATYGGLTCFLAETLTREALFDCIRRRHTYGTTGCRMDLAVRAEFATYGRYHDRDPHAFTTDSREVAEVMMGDIAQTDDEVVRVCVRAVSRAPIERIDILNGTGVVETVRGYIEADLGHRIRVVWSGAEYRGRGNRTPWKGRARFEGCKIRSVTEINNWRRDRRFKVSGSHTISWQNQTAGNVSGFEVCLDHLESGRMYIDTHLVSGEIDLETLGLGDVVMRAGGLHRQVRIFRLPDHNDCTALSARVDVPLKPEGDNPLWVRVTTEDGHNAWSSPMYLYRAEKQEA</sequence>
<dbReference type="SUPFAM" id="SSF89550">
    <property type="entry name" value="PHP domain-like"/>
    <property type="match status" value="1"/>
</dbReference>
<dbReference type="KEGG" id="dalk:DSCA_64550"/>
<dbReference type="OrthoDB" id="543560at2"/>
<evidence type="ECO:0000313" key="1">
    <source>
        <dbReference type="EMBL" id="BBO72525.1"/>
    </source>
</evidence>
<dbReference type="Proteomes" id="UP000427906">
    <property type="component" value="Chromosome"/>
</dbReference>
<gene>
    <name evidence="1" type="ORF">DSCA_64550</name>
</gene>
<dbReference type="Gene3D" id="3.20.20.140">
    <property type="entry name" value="Metal-dependent hydrolases"/>
    <property type="match status" value="1"/>
</dbReference>
<dbReference type="InterPro" id="IPR022028">
    <property type="entry name" value="DUF3604"/>
</dbReference>
<evidence type="ECO:0000313" key="2">
    <source>
        <dbReference type="Proteomes" id="UP000427906"/>
    </source>
</evidence>
<accession>A0A5K7YVT5</accession>
<dbReference type="InterPro" id="IPR016195">
    <property type="entry name" value="Pol/histidinol_Pase-like"/>
</dbReference>
<proteinExistence type="predicted"/>
<organism evidence="1 2">
    <name type="scientific">Desulfosarcina alkanivorans</name>
    <dbReference type="NCBI Taxonomy" id="571177"/>
    <lineage>
        <taxon>Bacteria</taxon>
        <taxon>Pseudomonadati</taxon>
        <taxon>Thermodesulfobacteriota</taxon>
        <taxon>Desulfobacteria</taxon>
        <taxon>Desulfobacterales</taxon>
        <taxon>Desulfosarcinaceae</taxon>
        <taxon>Desulfosarcina</taxon>
    </lineage>
</organism>
<dbReference type="RefSeq" id="WP_155320212.1">
    <property type="nucleotide sequence ID" value="NZ_AP021874.1"/>
</dbReference>
<dbReference type="AlphaFoldDB" id="A0A5K7YVT5"/>
<keyword evidence="2" id="KW-1185">Reference proteome</keyword>
<protein>
    <submittedName>
        <fullName evidence="1">DUF3604 domain-containing protein</fullName>
    </submittedName>
</protein>
<name>A0A5K7YVT5_9BACT</name>